<dbReference type="Proteomes" id="UP000244089">
    <property type="component" value="Unassembled WGS sequence"/>
</dbReference>
<protein>
    <submittedName>
        <fullName evidence="2">EAL and modified HD-GYP domain-containing signal transduction protein</fullName>
    </submittedName>
</protein>
<dbReference type="SUPFAM" id="SSF141868">
    <property type="entry name" value="EAL domain-like"/>
    <property type="match status" value="1"/>
</dbReference>
<dbReference type="AlphaFoldDB" id="A0A2T5RSR4"/>
<dbReference type="InterPro" id="IPR013976">
    <property type="entry name" value="HDOD"/>
</dbReference>
<dbReference type="PROSITE" id="PS51833">
    <property type="entry name" value="HDOD"/>
    <property type="match status" value="1"/>
</dbReference>
<dbReference type="InterPro" id="IPR052340">
    <property type="entry name" value="RNase_Y/CdgJ"/>
</dbReference>
<dbReference type="EMBL" id="QAXS01000001">
    <property type="protein sequence ID" value="PTW03387.1"/>
    <property type="molecule type" value="Genomic_DNA"/>
</dbReference>
<reference evidence="2 3" key="1">
    <citation type="submission" date="2018-04" db="EMBL/GenBank/DDBJ databases">
        <title>Subsurface microbial communities from deep shales in Ohio and West Virginia, USA.</title>
        <authorList>
            <person name="Wrighton K."/>
        </authorList>
    </citation>
    <scope>NUCLEOTIDE SEQUENCE [LARGE SCALE GENOMIC DNA]</scope>
    <source>
        <strain evidence="2 3">WC1</strain>
    </source>
</reference>
<evidence type="ECO:0000313" key="3">
    <source>
        <dbReference type="Proteomes" id="UP000244089"/>
    </source>
</evidence>
<dbReference type="Gene3D" id="3.20.20.450">
    <property type="entry name" value="EAL domain"/>
    <property type="match status" value="1"/>
</dbReference>
<dbReference type="PANTHER" id="PTHR33525">
    <property type="match status" value="1"/>
</dbReference>
<dbReference type="SUPFAM" id="SSF109604">
    <property type="entry name" value="HD-domain/PDEase-like"/>
    <property type="match status" value="1"/>
</dbReference>
<evidence type="ECO:0000259" key="1">
    <source>
        <dbReference type="PROSITE" id="PS51833"/>
    </source>
</evidence>
<dbReference type="RefSeq" id="WP_108137452.1">
    <property type="nucleotide sequence ID" value="NZ_QAXS01000001.1"/>
</dbReference>
<dbReference type="OrthoDB" id="9804751at2"/>
<dbReference type="Pfam" id="PF08668">
    <property type="entry name" value="HDOD"/>
    <property type="match status" value="1"/>
</dbReference>
<accession>A0A2T5RSR4</accession>
<dbReference type="PIRSF" id="PIRSF003180">
    <property type="entry name" value="DiGMPpdiest_YuxH"/>
    <property type="match status" value="1"/>
</dbReference>
<dbReference type="Gene3D" id="1.10.3210.10">
    <property type="entry name" value="Hypothetical protein af1432"/>
    <property type="match status" value="1"/>
</dbReference>
<dbReference type="InterPro" id="IPR035919">
    <property type="entry name" value="EAL_sf"/>
</dbReference>
<gene>
    <name evidence="2" type="ORF">C8C76_10122</name>
</gene>
<evidence type="ECO:0000313" key="2">
    <source>
        <dbReference type="EMBL" id="PTW03387.1"/>
    </source>
</evidence>
<organism evidence="2 3">
    <name type="scientific">Halanaerobium saccharolyticum</name>
    <dbReference type="NCBI Taxonomy" id="43595"/>
    <lineage>
        <taxon>Bacteria</taxon>
        <taxon>Bacillati</taxon>
        <taxon>Bacillota</taxon>
        <taxon>Clostridia</taxon>
        <taxon>Halanaerobiales</taxon>
        <taxon>Halanaerobiaceae</taxon>
        <taxon>Halanaerobium</taxon>
    </lineage>
</organism>
<dbReference type="InterPro" id="IPR014408">
    <property type="entry name" value="dGMP_Pdiesterase_EAL/HD-GYP"/>
</dbReference>
<name>A0A2T5RSR4_9FIRM</name>
<feature type="domain" description="HDOD" evidence="1">
    <location>
        <begin position="201"/>
        <end position="386"/>
    </location>
</feature>
<sequence length="410" mass="46734">MGKYIAARKPVLDKNQEVFAYEIVFKNVIKGKELTKTSNLFAEEISDDIEFFEKSNLADGKRIFIHFNAELLQSEVPQLLSKAKLGIEVSAALNFENQIKNNIKNLREMGSLLILNQSEAAPAENELYNYADIIKIDYKKASKAEHKSFIEKIKSQSPKGVKFLAQNIDEHHHFKEAKELGFDYFQGIFFTKADMISDSGTPGYKINYLNVLKELNKEDVDFDEVEKIIKNDISMTFSLLKTINSASYGYNVSSIKQASALLGVKGLKKWSLLYLISGLKDDKPNILFVNTLTRAKFAESLAEEFKSAEKSEDLFTMGIFSMMDAFLNRPMSKILEETALTEEIKEALLIREGVMGEILNLVIAFERVKWDQVALIEKKNQLDPKKLYNKYLEAVDFAYETMGILIKNQK</sequence>
<proteinExistence type="predicted"/>
<dbReference type="PANTHER" id="PTHR33525:SF4">
    <property type="entry name" value="CYCLIC DI-GMP PHOSPHODIESTERASE CDGJ"/>
    <property type="match status" value="1"/>
</dbReference>
<comment type="caution">
    <text evidence="2">The sequence shown here is derived from an EMBL/GenBank/DDBJ whole genome shotgun (WGS) entry which is preliminary data.</text>
</comment>